<dbReference type="Pfam" id="PF10609">
    <property type="entry name" value="ParA"/>
    <property type="match status" value="1"/>
</dbReference>
<dbReference type="EMBL" id="BAAABM010000045">
    <property type="protein sequence ID" value="GAA0351015.1"/>
    <property type="molecule type" value="Genomic_DNA"/>
</dbReference>
<protein>
    <submittedName>
        <fullName evidence="11">Polysaccharide biosynthesis tyrosine autokinase</fullName>
    </submittedName>
</protein>
<evidence type="ECO:0000256" key="4">
    <source>
        <dbReference type="ARBA" id="ARBA00022692"/>
    </source>
</evidence>
<evidence type="ECO:0000256" key="7">
    <source>
        <dbReference type="ARBA" id="ARBA00022989"/>
    </source>
</evidence>
<dbReference type="InterPro" id="IPR003856">
    <property type="entry name" value="LPS_length_determ_N"/>
</dbReference>
<evidence type="ECO:0000256" key="1">
    <source>
        <dbReference type="ARBA" id="ARBA00004651"/>
    </source>
</evidence>
<dbReference type="InterPro" id="IPR050445">
    <property type="entry name" value="Bact_polysacc_biosynth/exp"/>
</dbReference>
<dbReference type="InterPro" id="IPR005702">
    <property type="entry name" value="Wzc-like_C"/>
</dbReference>
<keyword evidence="8" id="KW-0472">Membrane</keyword>
<comment type="caution">
    <text evidence="11">The sequence shown here is derived from an EMBL/GenBank/DDBJ whole genome shotgun (WGS) entry which is preliminary data.</text>
</comment>
<keyword evidence="3" id="KW-1003">Cell membrane</keyword>
<comment type="subcellular location">
    <subcellularLocation>
        <location evidence="1">Cell membrane</location>
        <topology evidence="1">Multi-pass membrane protein</topology>
    </subcellularLocation>
</comment>
<dbReference type="PANTHER" id="PTHR32309">
    <property type="entry name" value="TYROSINE-PROTEIN KINASE"/>
    <property type="match status" value="1"/>
</dbReference>
<evidence type="ECO:0000256" key="6">
    <source>
        <dbReference type="ARBA" id="ARBA00022840"/>
    </source>
</evidence>
<dbReference type="InterPro" id="IPR027417">
    <property type="entry name" value="P-loop_NTPase"/>
</dbReference>
<gene>
    <name evidence="11" type="ORF">GCM10010151_45810</name>
</gene>
<dbReference type="Proteomes" id="UP001501822">
    <property type="component" value="Unassembled WGS sequence"/>
</dbReference>
<sequence>MSVRELITAIRRHLVLLVGFLLLGAGVAQLVTSLQPTTYESKASVFVSVSQQARGLDQAYQGTLFSQQQVRSYADLVTTPKVTAPVIRDLRLHLRPEKLAKRLKVDVPVDTVLLNITARDTDPAMAARIVNSVTHYLITAVADVEGPQPGRSPTVRVQVVRPGAVPKEPSSPKPVLNVSLGLVLGAIAGVLAGMLKEALDTRIDVASDAAAASGLPIVGEIAYERAARKRSLVYDTDPLGMRAEGFRKLRTNLRFINVDRPPRTIVVSSPLEGDGKSSVALNLAFCLAQDGARVVIVDADLRRPTVASSLGLVEEAGLTSVLSGQASVADVIQRAERGSTIKVLTSGPVPPNPSELLGTKRMQSLIQELRADADYVIIDSPPLIPVTDAAVIAPSSDGVVLVVRSGRTKREELRTAAKSVDAVNGSTLGVIVNMTKPKHDRYRYYGGYRRNENKPRLEDLGTAPSIENTPTAPVG</sequence>
<dbReference type="CDD" id="cd05387">
    <property type="entry name" value="BY-kinase"/>
    <property type="match status" value="1"/>
</dbReference>
<evidence type="ECO:0000256" key="5">
    <source>
        <dbReference type="ARBA" id="ARBA00022741"/>
    </source>
</evidence>
<reference evidence="11 12" key="1">
    <citation type="journal article" date="2019" name="Int. J. Syst. Evol. Microbiol.">
        <title>The Global Catalogue of Microorganisms (GCM) 10K type strain sequencing project: providing services to taxonomists for standard genome sequencing and annotation.</title>
        <authorList>
            <consortium name="The Broad Institute Genomics Platform"/>
            <consortium name="The Broad Institute Genome Sequencing Center for Infectious Disease"/>
            <person name="Wu L."/>
            <person name="Ma J."/>
        </authorList>
    </citation>
    <scope>NUCLEOTIDE SEQUENCE [LARGE SCALE GENOMIC DNA]</scope>
    <source>
        <strain evidence="11 12">JCM 3146</strain>
    </source>
</reference>
<dbReference type="Gene3D" id="3.40.50.300">
    <property type="entry name" value="P-loop containing nucleotide triphosphate hydrolases"/>
    <property type="match status" value="1"/>
</dbReference>
<dbReference type="SUPFAM" id="SSF52540">
    <property type="entry name" value="P-loop containing nucleoside triphosphate hydrolases"/>
    <property type="match status" value="1"/>
</dbReference>
<evidence type="ECO:0000313" key="11">
    <source>
        <dbReference type="EMBL" id="GAA0351015.1"/>
    </source>
</evidence>
<keyword evidence="5" id="KW-0547">Nucleotide-binding</keyword>
<comment type="similarity">
    <text evidence="2">Belongs to the CpsC/CapA family.</text>
</comment>
<keyword evidence="4" id="KW-0812">Transmembrane</keyword>
<keyword evidence="7" id="KW-1133">Transmembrane helix</keyword>
<name>A0ABN0WZ62_9ACTN</name>
<dbReference type="InterPro" id="IPR033756">
    <property type="entry name" value="YlxH/NBP35"/>
</dbReference>
<feature type="compositionally biased region" description="Polar residues" evidence="9">
    <location>
        <begin position="465"/>
        <end position="475"/>
    </location>
</feature>
<evidence type="ECO:0000256" key="9">
    <source>
        <dbReference type="SAM" id="MobiDB-lite"/>
    </source>
</evidence>
<feature type="compositionally biased region" description="Basic and acidic residues" evidence="9">
    <location>
        <begin position="449"/>
        <end position="459"/>
    </location>
</feature>
<dbReference type="NCBIfam" id="TIGR01007">
    <property type="entry name" value="eps_fam"/>
    <property type="match status" value="1"/>
</dbReference>
<keyword evidence="12" id="KW-1185">Reference proteome</keyword>
<evidence type="ECO:0000256" key="2">
    <source>
        <dbReference type="ARBA" id="ARBA00006683"/>
    </source>
</evidence>
<evidence type="ECO:0000259" key="10">
    <source>
        <dbReference type="Pfam" id="PF02706"/>
    </source>
</evidence>
<organism evidence="11 12">
    <name type="scientific">Actinoallomurus spadix</name>
    <dbReference type="NCBI Taxonomy" id="79912"/>
    <lineage>
        <taxon>Bacteria</taxon>
        <taxon>Bacillati</taxon>
        <taxon>Actinomycetota</taxon>
        <taxon>Actinomycetes</taxon>
        <taxon>Streptosporangiales</taxon>
        <taxon>Thermomonosporaceae</taxon>
        <taxon>Actinoallomurus</taxon>
    </lineage>
</organism>
<evidence type="ECO:0000313" key="12">
    <source>
        <dbReference type="Proteomes" id="UP001501822"/>
    </source>
</evidence>
<accession>A0ABN0WZ62</accession>
<evidence type="ECO:0000256" key="8">
    <source>
        <dbReference type="ARBA" id="ARBA00023136"/>
    </source>
</evidence>
<evidence type="ECO:0000256" key="3">
    <source>
        <dbReference type="ARBA" id="ARBA00022475"/>
    </source>
</evidence>
<keyword evidence="6" id="KW-0067">ATP-binding</keyword>
<dbReference type="PANTHER" id="PTHR32309:SF13">
    <property type="entry name" value="FERRIC ENTEROBACTIN TRANSPORT PROTEIN FEPE"/>
    <property type="match status" value="1"/>
</dbReference>
<dbReference type="RefSeq" id="WP_252806608.1">
    <property type="nucleotide sequence ID" value="NZ_BAAABM010000045.1"/>
</dbReference>
<proteinExistence type="inferred from homology"/>
<feature type="region of interest" description="Disordered" evidence="9">
    <location>
        <begin position="448"/>
        <end position="475"/>
    </location>
</feature>
<feature type="domain" description="Polysaccharide chain length determinant N-terminal" evidence="10">
    <location>
        <begin position="2"/>
        <end position="90"/>
    </location>
</feature>
<dbReference type="Pfam" id="PF02706">
    <property type="entry name" value="Wzz"/>
    <property type="match status" value="1"/>
</dbReference>